<dbReference type="SUPFAM" id="SSF159133">
    <property type="entry name" value="EutN/CcmL-like"/>
    <property type="match status" value="1"/>
</dbReference>
<dbReference type="Pfam" id="PF03319">
    <property type="entry name" value="EutN_CcmL"/>
    <property type="match status" value="1"/>
</dbReference>
<dbReference type="CDD" id="cd01614">
    <property type="entry name" value="EutN_CcmL"/>
    <property type="match status" value="1"/>
</dbReference>
<dbReference type="InterPro" id="IPR004992">
    <property type="entry name" value="EutN_CcmL"/>
</dbReference>
<dbReference type="PROSITE" id="PS51932">
    <property type="entry name" value="BMV"/>
    <property type="match status" value="1"/>
</dbReference>
<evidence type="ECO:0000256" key="1">
    <source>
        <dbReference type="ARBA" id="ARBA00024322"/>
    </source>
</evidence>
<dbReference type="GO" id="GO:0031469">
    <property type="term" value="C:bacterial microcompartment"/>
    <property type="evidence" value="ECO:0007669"/>
    <property type="project" value="UniProtKB-SubCell"/>
</dbReference>
<sequence length="92" mass="9495">MTGRVVSTIKDPRLTGISLVLVERLPARAGQESEVFVAADTIGCGEGNTVLLAKGSAVRAVASLQNTPVDLAVIGIIDNAELPPETGKKKAK</sequence>
<dbReference type="Gene3D" id="2.40.50.220">
    <property type="entry name" value="EutN/Ccml"/>
    <property type="match status" value="1"/>
</dbReference>
<comment type="subcellular location">
    <subcellularLocation>
        <location evidence="1">Bacterial microcompartment</location>
    </subcellularLocation>
</comment>
<protein>
    <submittedName>
        <fullName evidence="3">Ethanolamine utilization protein EutN</fullName>
    </submittedName>
</protein>
<dbReference type="EMBL" id="VSSQ01069421">
    <property type="protein sequence ID" value="MPN21438.1"/>
    <property type="molecule type" value="Genomic_DNA"/>
</dbReference>
<gene>
    <name evidence="3" type="primary">eutN_7</name>
    <name evidence="3" type="ORF">SDC9_168817</name>
</gene>
<name>A0A645G3J7_9ZZZZ</name>
<keyword evidence="2" id="KW-1283">Bacterial microcompartment</keyword>
<dbReference type="AlphaFoldDB" id="A0A645G3J7"/>
<dbReference type="PANTHER" id="PTHR36539:SF1">
    <property type="entry name" value="BACTERIAL MICROCOMPARTMENT SHELL VERTEX PROTEIN EUTN"/>
    <property type="match status" value="1"/>
</dbReference>
<dbReference type="PANTHER" id="PTHR36539">
    <property type="entry name" value="ETHANOLAMINE UTILIZATION PROTEIN EUTN"/>
    <property type="match status" value="1"/>
</dbReference>
<reference evidence="3" key="1">
    <citation type="submission" date="2019-08" db="EMBL/GenBank/DDBJ databases">
        <authorList>
            <person name="Kucharzyk K."/>
            <person name="Murdoch R.W."/>
            <person name="Higgins S."/>
            <person name="Loffler F."/>
        </authorList>
    </citation>
    <scope>NUCLEOTIDE SEQUENCE</scope>
</reference>
<dbReference type="InterPro" id="IPR036677">
    <property type="entry name" value="EutN_CcmL_sf"/>
</dbReference>
<evidence type="ECO:0000313" key="3">
    <source>
        <dbReference type="EMBL" id="MPN21438.1"/>
    </source>
</evidence>
<evidence type="ECO:0000256" key="2">
    <source>
        <dbReference type="ARBA" id="ARBA00024446"/>
    </source>
</evidence>
<accession>A0A645G3J7</accession>
<comment type="caution">
    <text evidence="3">The sequence shown here is derived from an EMBL/GenBank/DDBJ whole genome shotgun (WGS) entry which is preliminary data.</text>
</comment>
<proteinExistence type="predicted"/>
<organism evidence="3">
    <name type="scientific">bioreactor metagenome</name>
    <dbReference type="NCBI Taxonomy" id="1076179"/>
    <lineage>
        <taxon>unclassified sequences</taxon>
        <taxon>metagenomes</taxon>
        <taxon>ecological metagenomes</taxon>
    </lineage>
</organism>